<sequence length="663" mass="74613">MLSGTLRAGDEVFFSDLPVVASVSRLPQRLADAPGSVTVIDRAMIRASGARTLHEVFRLVPGFQTFTPSDKPARVNYHGVTDDTDYSPRVQVLIDGRSLHSPLFRGGMNWELVPVALDDIERIEVVRGSNTTSYGTNAFLGVINIVTVDPALAQGVSVDTRQGSEGIRDYTVRGGGRLGERGHFRLTAQERADDGLDHRSVAPEEQNWRDRNRARLFEFRSGFQLDPLTLLELQFGRVESRQLVGRLDLADDGTVLGTESKDPLRPSDQSSSWLQLRWLRALSERADLSLRYTYNVDRLDAGFDDPDRPELGRINPNGGRGARHEVETLHTFLPSDSTRMVWGGGWRRDVLDSGTMLDGIGRVSRDVGRVFANAEWKPRAWFTGNFGVSHEYDSLAGSHLAPRASASFHLDERNTFRVGYAKAWRTPGTLDFTANQRKSLARMEWVGNPDLPAEALDSWELAYLGDWRDWRMSLDVRIFRERIADRQIHRIRTATGGPDTVQAVHDLEIRGQELQWKWQPVDSTRIAVGHAHVGIDAGLTADGRALSNVPGSSLAGPERSALYFALSEHSAPRRSTSLLWMQRLPAGLEMSIARYWVHDIKWTRNTDTESYRRTDLRLAYPFARVARGGEIAYTVQSLEGAHAEERMERIVERRHWVSLRLDF</sequence>
<comment type="similarity">
    <text evidence="2 10 11">Belongs to the TonB-dependent receptor family.</text>
</comment>
<keyword evidence="5 10" id="KW-0812">Transmembrane</keyword>
<evidence type="ECO:0000256" key="8">
    <source>
        <dbReference type="ARBA" id="ARBA00023170"/>
    </source>
</evidence>
<evidence type="ECO:0000256" key="7">
    <source>
        <dbReference type="ARBA" id="ARBA00023136"/>
    </source>
</evidence>
<keyword evidence="13" id="KW-1185">Reference proteome</keyword>
<keyword evidence="8 12" id="KW-0675">Receptor</keyword>
<keyword evidence="9 10" id="KW-0998">Cell outer membrane</keyword>
<comment type="subcellular location">
    <subcellularLocation>
        <location evidence="1 10">Cell outer membrane</location>
        <topology evidence="1 10">Multi-pass membrane protein</topology>
    </subcellularLocation>
</comment>
<dbReference type="PROSITE" id="PS52016">
    <property type="entry name" value="TONB_DEPENDENT_REC_3"/>
    <property type="match status" value="1"/>
</dbReference>
<dbReference type="SUPFAM" id="SSF56935">
    <property type="entry name" value="Porins"/>
    <property type="match status" value="1"/>
</dbReference>
<dbReference type="PANTHER" id="PTHR30069">
    <property type="entry name" value="TONB-DEPENDENT OUTER MEMBRANE RECEPTOR"/>
    <property type="match status" value="1"/>
</dbReference>
<dbReference type="Proteomes" id="UP000185739">
    <property type="component" value="Chromosome"/>
</dbReference>
<gene>
    <name evidence="12" type="ORF">Tchl_0921</name>
</gene>
<keyword evidence="4 10" id="KW-1134">Transmembrane beta strand</keyword>
<dbReference type="KEGG" id="tcl:Tchl_0921"/>
<evidence type="ECO:0000256" key="6">
    <source>
        <dbReference type="ARBA" id="ARBA00023077"/>
    </source>
</evidence>
<dbReference type="GO" id="GO:0009279">
    <property type="term" value="C:cell outer membrane"/>
    <property type="evidence" value="ECO:0007669"/>
    <property type="project" value="UniProtKB-SubCell"/>
</dbReference>
<name>A0A1H5U8N0_9RHOO</name>
<evidence type="ECO:0000313" key="12">
    <source>
        <dbReference type="EMBL" id="APR03785.1"/>
    </source>
</evidence>
<dbReference type="InterPro" id="IPR036942">
    <property type="entry name" value="Beta-barrel_TonB_sf"/>
</dbReference>
<dbReference type="STRING" id="96773.Tchl_0921"/>
<evidence type="ECO:0000313" key="13">
    <source>
        <dbReference type="Proteomes" id="UP000185739"/>
    </source>
</evidence>
<dbReference type="InterPro" id="IPR012910">
    <property type="entry name" value="Plug_dom"/>
</dbReference>
<dbReference type="AlphaFoldDB" id="A0A1H5U8N0"/>
<keyword evidence="7 10" id="KW-0472">Membrane</keyword>
<evidence type="ECO:0000256" key="5">
    <source>
        <dbReference type="ARBA" id="ARBA00022692"/>
    </source>
</evidence>
<dbReference type="GO" id="GO:0044718">
    <property type="term" value="P:siderophore transmembrane transport"/>
    <property type="evidence" value="ECO:0007669"/>
    <property type="project" value="TreeGrafter"/>
</dbReference>
<dbReference type="Gene3D" id="2.170.130.10">
    <property type="entry name" value="TonB-dependent receptor, plug domain"/>
    <property type="match status" value="1"/>
</dbReference>
<dbReference type="GO" id="GO:0015344">
    <property type="term" value="F:siderophore uptake transmembrane transporter activity"/>
    <property type="evidence" value="ECO:0007669"/>
    <property type="project" value="TreeGrafter"/>
</dbReference>
<dbReference type="EMBL" id="CP018839">
    <property type="protein sequence ID" value="APR03785.1"/>
    <property type="molecule type" value="Genomic_DNA"/>
</dbReference>
<evidence type="ECO:0000256" key="10">
    <source>
        <dbReference type="PROSITE-ProRule" id="PRU01360"/>
    </source>
</evidence>
<evidence type="ECO:0000256" key="11">
    <source>
        <dbReference type="RuleBase" id="RU003357"/>
    </source>
</evidence>
<evidence type="ECO:0000256" key="9">
    <source>
        <dbReference type="ARBA" id="ARBA00023237"/>
    </source>
</evidence>
<keyword evidence="3 10" id="KW-0813">Transport</keyword>
<dbReference type="InterPro" id="IPR037066">
    <property type="entry name" value="Plug_dom_sf"/>
</dbReference>
<dbReference type="Pfam" id="PF07715">
    <property type="entry name" value="Plug"/>
    <property type="match status" value="1"/>
</dbReference>
<reference evidence="12 13" key="1">
    <citation type="submission" date="2016-12" db="EMBL/GenBank/DDBJ databases">
        <title>Complete genome sequence of Thauera chlorobenzoica, a Betaproteobacterium degrading haloaromatics anaerobically to CO2 and halides.</title>
        <authorList>
            <person name="Goris T."/>
            <person name="Mergelsberg M."/>
            <person name="Boll M."/>
        </authorList>
    </citation>
    <scope>NUCLEOTIDE SEQUENCE [LARGE SCALE GENOMIC DNA]</scope>
    <source>
        <strain evidence="12 13">3CB1</strain>
    </source>
</reference>
<evidence type="ECO:0000256" key="4">
    <source>
        <dbReference type="ARBA" id="ARBA00022452"/>
    </source>
</evidence>
<dbReference type="InterPro" id="IPR000531">
    <property type="entry name" value="Beta-barrel_TonB"/>
</dbReference>
<proteinExistence type="inferred from homology"/>
<accession>A0A1H5U8N0</accession>
<protein>
    <submittedName>
        <fullName evidence="12">TonB-dependent receptor</fullName>
    </submittedName>
</protein>
<dbReference type="Gene3D" id="2.40.170.20">
    <property type="entry name" value="TonB-dependent receptor, beta-barrel domain"/>
    <property type="match status" value="1"/>
</dbReference>
<organism evidence="12 13">
    <name type="scientific">Thauera chlorobenzoica</name>
    <dbReference type="NCBI Taxonomy" id="96773"/>
    <lineage>
        <taxon>Bacteria</taxon>
        <taxon>Pseudomonadati</taxon>
        <taxon>Pseudomonadota</taxon>
        <taxon>Betaproteobacteria</taxon>
        <taxon>Rhodocyclales</taxon>
        <taxon>Zoogloeaceae</taxon>
        <taxon>Thauera</taxon>
    </lineage>
</organism>
<dbReference type="PANTHER" id="PTHR30069:SF27">
    <property type="entry name" value="BLL4766 PROTEIN"/>
    <property type="match status" value="1"/>
</dbReference>
<keyword evidence="6 11" id="KW-0798">TonB box</keyword>
<evidence type="ECO:0000256" key="2">
    <source>
        <dbReference type="ARBA" id="ARBA00009810"/>
    </source>
</evidence>
<dbReference type="Pfam" id="PF00593">
    <property type="entry name" value="TonB_dep_Rec_b-barrel"/>
    <property type="match status" value="1"/>
</dbReference>
<dbReference type="InterPro" id="IPR039426">
    <property type="entry name" value="TonB-dep_rcpt-like"/>
</dbReference>
<evidence type="ECO:0000256" key="1">
    <source>
        <dbReference type="ARBA" id="ARBA00004571"/>
    </source>
</evidence>
<evidence type="ECO:0000256" key="3">
    <source>
        <dbReference type="ARBA" id="ARBA00022448"/>
    </source>
</evidence>